<gene>
    <name evidence="3" type="ORF">UTRI_04550</name>
</gene>
<feature type="region of interest" description="Disordered" evidence="2">
    <location>
        <begin position="223"/>
        <end position="284"/>
    </location>
</feature>
<dbReference type="Pfam" id="PF00022">
    <property type="entry name" value="Actin"/>
    <property type="match status" value="1"/>
</dbReference>
<dbReference type="SMART" id="SM00268">
    <property type="entry name" value="ACTIN"/>
    <property type="match status" value="1"/>
</dbReference>
<protein>
    <submittedName>
        <fullName evidence="3">Related to ARP6 - Actin-related protein</fullName>
    </submittedName>
</protein>
<organism evidence="3 4">
    <name type="scientific">Ustilago trichophora</name>
    <dbReference type="NCBI Taxonomy" id="86804"/>
    <lineage>
        <taxon>Eukaryota</taxon>
        <taxon>Fungi</taxon>
        <taxon>Dikarya</taxon>
        <taxon>Basidiomycota</taxon>
        <taxon>Ustilaginomycotina</taxon>
        <taxon>Ustilaginomycetes</taxon>
        <taxon>Ustilaginales</taxon>
        <taxon>Ustilaginaceae</taxon>
        <taxon>Ustilago</taxon>
    </lineage>
</organism>
<dbReference type="AlphaFoldDB" id="A0A5C3EDU4"/>
<evidence type="ECO:0000313" key="4">
    <source>
        <dbReference type="Proteomes" id="UP000324022"/>
    </source>
</evidence>
<proteinExistence type="inferred from homology"/>
<evidence type="ECO:0000256" key="1">
    <source>
        <dbReference type="RuleBase" id="RU000487"/>
    </source>
</evidence>
<feature type="region of interest" description="Disordered" evidence="2">
    <location>
        <begin position="641"/>
        <end position="664"/>
    </location>
</feature>
<reference evidence="3 4" key="1">
    <citation type="submission" date="2018-03" db="EMBL/GenBank/DDBJ databases">
        <authorList>
            <person name="Guldener U."/>
        </authorList>
    </citation>
    <scope>NUCLEOTIDE SEQUENCE [LARGE SCALE GENOMIC DNA]</scope>
    <source>
        <strain evidence="3 4">NBRC100155</strain>
    </source>
</reference>
<dbReference type="PANTHER" id="PTHR11937">
    <property type="entry name" value="ACTIN"/>
    <property type="match status" value="1"/>
</dbReference>
<dbReference type="InterPro" id="IPR004000">
    <property type="entry name" value="Actin"/>
</dbReference>
<feature type="region of interest" description="Disordered" evidence="2">
    <location>
        <begin position="478"/>
        <end position="512"/>
    </location>
</feature>
<evidence type="ECO:0000313" key="3">
    <source>
        <dbReference type="EMBL" id="SPO28672.1"/>
    </source>
</evidence>
<accession>A0A5C3EDU4</accession>
<dbReference type="InterPro" id="IPR043129">
    <property type="entry name" value="ATPase_NBD"/>
</dbReference>
<dbReference type="SUPFAM" id="SSF53067">
    <property type="entry name" value="Actin-like ATPase domain"/>
    <property type="match status" value="2"/>
</dbReference>
<dbReference type="OrthoDB" id="6220758at2759"/>
<feature type="compositionally biased region" description="Low complexity" evidence="2">
    <location>
        <begin position="266"/>
        <end position="276"/>
    </location>
</feature>
<dbReference type="Proteomes" id="UP000324022">
    <property type="component" value="Unassembled WGS sequence"/>
</dbReference>
<dbReference type="Gene3D" id="3.30.420.40">
    <property type="match status" value="2"/>
</dbReference>
<keyword evidence="4" id="KW-1185">Reference proteome</keyword>
<comment type="similarity">
    <text evidence="1">Belongs to the actin family.</text>
</comment>
<dbReference type="EMBL" id="OOIN01000024">
    <property type="protein sequence ID" value="SPO28672.1"/>
    <property type="molecule type" value="Genomic_DNA"/>
</dbReference>
<evidence type="ECO:0000256" key="2">
    <source>
        <dbReference type="SAM" id="MobiDB-lite"/>
    </source>
</evidence>
<feature type="region of interest" description="Disordered" evidence="2">
    <location>
        <begin position="440"/>
        <end position="463"/>
    </location>
</feature>
<name>A0A5C3EDU4_9BASI</name>
<feature type="compositionally biased region" description="Low complexity" evidence="2">
    <location>
        <begin position="480"/>
        <end position="501"/>
    </location>
</feature>
<sequence>MASTPIEGAVDPLAGVDHILIIDNGAHNIRIASVPYPFSASTLSSATVASSSSSSSTPYIDPLLLAQQIAIEVYPNAIARTRSPHTIPASTSPTAPVPGSKTSIFVSSHIHTLLDDYAALHLRLPHQSGVVVDWAAQKTIWDHVLINHLAKFEEEVGTGKKKKAGGGRLLAGKAVIITEAYNNLEPAQHATDLLLFEQYGAHAVWRTNGASLVGLGSDVFRPEVPQQPSLPGHGEERSPSSVVEQGIAEAALSGPSPAKRMRTARTSTINTTSTDPPSIPRILTPPRPQCTLVLDLGYSYCHAIPLLSGAPHYPSIRRLELGGKMLINLLKETLSFQQLDMMDESWLMSHIFARTSFVAAKVGERVYGSDDKLRAELESIRQRGAAEWSYHDLLLLDKYGSKRKGKGAEGKSIGVTWSLPDYGGSVTTKGGQEGRDRARYGFIIDGPNPPPYRPHPPLEHSPKRQKFDPLLEWESSFIATSSSPDPPGTFSSSTSSPSPSSVNEAEEDQQTLTLTSERHSIIEHLFNPSSLSLDQSSLPELVQASISSVCASVSPSVADLMWSNIVLIGGLSNAVGMRRRLIAELRPLAPVHVPLRFWPDEVRAMQEDASLTPIKGGVEFACEVSASEAVRREIVNQESGKVRAAGGKKNKARTSRTSDKGVNEHVSKGRWLTYAQYMNPISGTGSGGEGELVRAANFHFYPSPISSSNPDTI</sequence>